<comment type="caution">
    <text evidence="1">The sequence shown here is derived from an EMBL/GenBank/DDBJ whole genome shotgun (WGS) entry which is preliminary data.</text>
</comment>
<evidence type="ECO:0008006" key="3">
    <source>
        <dbReference type="Google" id="ProtNLM"/>
    </source>
</evidence>
<evidence type="ECO:0000313" key="1">
    <source>
        <dbReference type="EMBL" id="MBB5053322.1"/>
    </source>
</evidence>
<proteinExistence type="predicted"/>
<protein>
    <recommendedName>
        <fullName evidence="3">HNH endonuclease</fullName>
    </recommendedName>
</protein>
<dbReference type="AlphaFoldDB" id="A0A840N326"/>
<gene>
    <name evidence="1" type="ORF">HNQ36_003313</name>
</gene>
<dbReference type="RefSeq" id="WP_184086829.1">
    <property type="nucleotide sequence ID" value="NZ_JACHIJ010000004.1"/>
</dbReference>
<name>A0A840N326_9BRAD</name>
<organism evidence="1 2">
    <name type="scientific">Afipia massiliensis</name>
    <dbReference type="NCBI Taxonomy" id="211460"/>
    <lineage>
        <taxon>Bacteria</taxon>
        <taxon>Pseudomonadati</taxon>
        <taxon>Pseudomonadota</taxon>
        <taxon>Alphaproteobacteria</taxon>
        <taxon>Hyphomicrobiales</taxon>
        <taxon>Nitrobacteraceae</taxon>
        <taxon>Afipia</taxon>
    </lineage>
</organism>
<evidence type="ECO:0000313" key="2">
    <source>
        <dbReference type="Proteomes" id="UP000521227"/>
    </source>
</evidence>
<accession>A0A840N326</accession>
<dbReference type="Proteomes" id="UP000521227">
    <property type="component" value="Unassembled WGS sequence"/>
</dbReference>
<reference evidence="1 2" key="1">
    <citation type="submission" date="2020-08" db="EMBL/GenBank/DDBJ databases">
        <title>Genomic Encyclopedia of Type Strains, Phase IV (KMG-IV): sequencing the most valuable type-strain genomes for metagenomic binning, comparative biology and taxonomic classification.</title>
        <authorList>
            <person name="Goeker M."/>
        </authorList>
    </citation>
    <scope>NUCLEOTIDE SEQUENCE [LARGE SCALE GENOMIC DNA]</scope>
    <source>
        <strain evidence="1 2">DSM 17498</strain>
    </source>
</reference>
<dbReference type="EMBL" id="JACHIJ010000004">
    <property type="protein sequence ID" value="MBB5053322.1"/>
    <property type="molecule type" value="Genomic_DNA"/>
</dbReference>
<sequence length="177" mass="20386">MASRLTLRIEPVPEPLWGHNLRSNEVGLGPYRWLKLSRAVRAELGRCSICGSRKRLHGHEVWKFTEKARSGIATLVKVNAICTICHSIQHWGRTQILIMQGLMTVADGRRLIRHFAKVNRCKVEAFDGHSKRAFAQWRIRNKKKWKVDWGIFGSAVEEAAISRQRWHQSRATALIKT</sequence>